<dbReference type="InterPro" id="IPR036286">
    <property type="entry name" value="LexA/Signal_pep-like_sf"/>
</dbReference>
<dbReference type="EMBL" id="FWXS01000009">
    <property type="protein sequence ID" value="SMC81544.1"/>
    <property type="molecule type" value="Genomic_DNA"/>
</dbReference>
<sequence length="147" mass="16888">MKKKFSLDDELEFIPFKTEGNKIYVNYYRDEIQAGFPSPADDFIEQKLSLDERYLSHPDSTYLVRVKGNSMSPTLLEKDILIVRSDVDLTQNKIAIVSINKAAFTVKRIDINKKQLIPDNQSFSKIPIGENDTLRYLGVVIAVFRDL</sequence>
<protein>
    <submittedName>
        <fullName evidence="2">DNA polymerase V</fullName>
    </submittedName>
</protein>
<evidence type="ECO:0000259" key="1">
    <source>
        <dbReference type="Pfam" id="PF00717"/>
    </source>
</evidence>
<dbReference type="InterPro" id="IPR039418">
    <property type="entry name" value="LexA-like"/>
</dbReference>
<dbReference type="InterPro" id="IPR015927">
    <property type="entry name" value="Peptidase_S24_S26A/B/C"/>
</dbReference>
<dbReference type="PANTHER" id="PTHR33516:SF2">
    <property type="entry name" value="LEXA REPRESSOR-RELATED"/>
    <property type="match status" value="1"/>
</dbReference>
<dbReference type="SUPFAM" id="SSF51306">
    <property type="entry name" value="LexA/Signal peptidase"/>
    <property type="match status" value="1"/>
</dbReference>
<gene>
    <name evidence="2" type="ORF">SAMN06296427_109119</name>
</gene>
<evidence type="ECO:0000313" key="2">
    <source>
        <dbReference type="EMBL" id="SMC81544.1"/>
    </source>
</evidence>
<dbReference type="CDD" id="cd06529">
    <property type="entry name" value="S24_LexA-like"/>
    <property type="match status" value="1"/>
</dbReference>
<dbReference type="OrthoDB" id="9787787at2"/>
<keyword evidence="3" id="KW-1185">Reference proteome</keyword>
<reference evidence="2 3" key="1">
    <citation type="submission" date="2017-04" db="EMBL/GenBank/DDBJ databases">
        <authorList>
            <person name="Afonso C.L."/>
            <person name="Miller P.J."/>
            <person name="Scott M.A."/>
            <person name="Spackman E."/>
            <person name="Goraichik I."/>
            <person name="Dimitrov K.M."/>
            <person name="Suarez D.L."/>
            <person name="Swayne D.E."/>
        </authorList>
    </citation>
    <scope>NUCLEOTIDE SEQUENCE [LARGE SCALE GENOMIC DNA]</scope>
    <source>
        <strain evidence="2 3">CGMCC 1.12708</strain>
    </source>
</reference>
<dbReference type="InterPro" id="IPR050077">
    <property type="entry name" value="LexA_repressor"/>
</dbReference>
<name>A0A1W2C984_9FLAO</name>
<organism evidence="2 3">
    <name type="scientific">Moheibacter sediminis</name>
    <dbReference type="NCBI Taxonomy" id="1434700"/>
    <lineage>
        <taxon>Bacteria</taxon>
        <taxon>Pseudomonadati</taxon>
        <taxon>Bacteroidota</taxon>
        <taxon>Flavobacteriia</taxon>
        <taxon>Flavobacteriales</taxon>
        <taxon>Weeksellaceae</taxon>
        <taxon>Moheibacter</taxon>
    </lineage>
</organism>
<dbReference type="Gene3D" id="2.10.109.10">
    <property type="entry name" value="Umud Fragment, subunit A"/>
    <property type="match status" value="1"/>
</dbReference>
<dbReference type="Proteomes" id="UP000192393">
    <property type="component" value="Unassembled WGS sequence"/>
</dbReference>
<dbReference type="STRING" id="1434700.SAMN06296427_109119"/>
<proteinExistence type="predicted"/>
<dbReference type="AlphaFoldDB" id="A0A1W2C984"/>
<dbReference type="PANTHER" id="PTHR33516">
    <property type="entry name" value="LEXA REPRESSOR"/>
    <property type="match status" value="1"/>
</dbReference>
<evidence type="ECO:0000313" key="3">
    <source>
        <dbReference type="Proteomes" id="UP000192393"/>
    </source>
</evidence>
<feature type="domain" description="Peptidase S24/S26A/S26B/S26C" evidence="1">
    <location>
        <begin position="28"/>
        <end position="141"/>
    </location>
</feature>
<accession>A0A1W2C984</accession>
<dbReference type="Pfam" id="PF00717">
    <property type="entry name" value="Peptidase_S24"/>
    <property type="match status" value="1"/>
</dbReference>
<dbReference type="RefSeq" id="WP_084018168.1">
    <property type="nucleotide sequence ID" value="NZ_FWXS01000009.1"/>
</dbReference>